<evidence type="ECO:0000259" key="8">
    <source>
        <dbReference type="Pfam" id="PF13087"/>
    </source>
</evidence>
<dbReference type="OrthoDB" id="6513042at2759"/>
<keyword evidence="10" id="KW-1185">Reference proteome</keyword>
<dbReference type="EMBL" id="AZHD01000009">
    <property type="protein sequence ID" value="OAA60413.1"/>
    <property type="molecule type" value="Genomic_DNA"/>
</dbReference>
<evidence type="ECO:0000256" key="3">
    <source>
        <dbReference type="ARBA" id="ARBA00022801"/>
    </source>
</evidence>
<feature type="compositionally biased region" description="Polar residues" evidence="6">
    <location>
        <begin position="933"/>
        <end position="945"/>
    </location>
</feature>
<evidence type="ECO:0000259" key="7">
    <source>
        <dbReference type="Pfam" id="PF13086"/>
    </source>
</evidence>
<name>A0A167TB85_9HYPO</name>
<evidence type="ECO:0000256" key="5">
    <source>
        <dbReference type="ARBA" id="ARBA00022840"/>
    </source>
</evidence>
<evidence type="ECO:0000313" key="10">
    <source>
        <dbReference type="Proteomes" id="UP000076874"/>
    </source>
</evidence>
<dbReference type="InterPro" id="IPR050534">
    <property type="entry name" value="Coronavir_polyprotein_1ab"/>
</dbReference>
<dbReference type="GO" id="GO:0005524">
    <property type="term" value="F:ATP binding"/>
    <property type="evidence" value="ECO:0007669"/>
    <property type="project" value="UniProtKB-KW"/>
</dbReference>
<dbReference type="InterPro" id="IPR041679">
    <property type="entry name" value="DNA2/NAM7-like_C"/>
</dbReference>
<keyword evidence="3" id="KW-0378">Hydrolase</keyword>
<comment type="caution">
    <text evidence="9">The sequence shown here is derived from an EMBL/GenBank/DDBJ whole genome shotgun (WGS) entry which is preliminary data.</text>
</comment>
<reference evidence="9 10" key="1">
    <citation type="journal article" date="2016" name="Genome Biol. Evol.">
        <title>Divergent and convergent evolution of fungal pathogenicity.</title>
        <authorList>
            <person name="Shang Y."/>
            <person name="Xiao G."/>
            <person name="Zheng P."/>
            <person name="Cen K."/>
            <person name="Zhan S."/>
            <person name="Wang C."/>
        </authorList>
    </citation>
    <scope>NUCLEOTIDE SEQUENCE [LARGE SCALE GENOMIC DNA]</scope>
    <source>
        <strain evidence="9 10">RCEF 264</strain>
    </source>
</reference>
<keyword evidence="9" id="KW-0540">Nuclease</keyword>
<keyword evidence="2" id="KW-0547">Nucleotide-binding</keyword>
<dbReference type="PANTHER" id="PTHR43788">
    <property type="entry name" value="DNA2/NAM7 HELICASE FAMILY MEMBER"/>
    <property type="match status" value="1"/>
</dbReference>
<dbReference type="GO" id="GO:0043139">
    <property type="term" value="F:5'-3' DNA helicase activity"/>
    <property type="evidence" value="ECO:0007669"/>
    <property type="project" value="TreeGrafter"/>
</dbReference>
<dbReference type="Proteomes" id="UP000076874">
    <property type="component" value="Unassembled WGS sequence"/>
</dbReference>
<gene>
    <name evidence="9" type="ORF">SPI_05537</name>
</gene>
<feature type="region of interest" description="Disordered" evidence="6">
    <location>
        <begin position="272"/>
        <end position="297"/>
    </location>
</feature>
<dbReference type="Pfam" id="PF13086">
    <property type="entry name" value="AAA_11"/>
    <property type="match status" value="1"/>
</dbReference>
<dbReference type="InterPro" id="IPR027417">
    <property type="entry name" value="P-loop_NTPase"/>
</dbReference>
<protein>
    <submittedName>
        <fullName evidence="9">tRNA-splicing endonuclease positive effector</fullName>
    </submittedName>
</protein>
<organism evidence="9 10">
    <name type="scientific">Niveomyces insectorum RCEF 264</name>
    <dbReference type="NCBI Taxonomy" id="1081102"/>
    <lineage>
        <taxon>Eukaryota</taxon>
        <taxon>Fungi</taxon>
        <taxon>Dikarya</taxon>
        <taxon>Ascomycota</taxon>
        <taxon>Pezizomycotina</taxon>
        <taxon>Sordariomycetes</taxon>
        <taxon>Hypocreomycetidae</taxon>
        <taxon>Hypocreales</taxon>
        <taxon>Cordycipitaceae</taxon>
        <taxon>Niveomyces</taxon>
    </lineage>
</organism>
<evidence type="ECO:0000313" key="9">
    <source>
        <dbReference type="EMBL" id="OAA60413.1"/>
    </source>
</evidence>
<sequence>MPYDIDNPDNVDHIFAAMKEFMAKNTVGGVFQSAPGGPNYNHLPVPARLQAAASPDPVVIVRFDSMEHFGTVHKAASEFEDVMESSDIDAFNKEENAYDAWPLLAVPSGDDEETWVFLVEPKPNIEARLPKVGETCDLCLVSPDTGSSRSVWWPARRTHNNFAAVGKDSWSHLIVFNITLTQMEDESASVVHALIPNTKQEGEHEKTNLKNLVLNRDNSVRARLFFTKSDATFCAEMTALSKLIKAANPGVLRMPCTEANLAHLNNAFRGTGQDCPWPQQTERSGPGRTGNGKLGRVPNPYAVQQKQVAAFKYLIDFGHPELSVDMFEIYPHMREPDRAGSGIPQAILKKYRRMNEHQKQAYRGLLTNLPCGLGFLPGGPGSGKTDWVMTVVGLMQSTTDAKVLYLLDINDPLDDATAKYIKLMKQADLPKRAIRMRNFGTELRKSVRVGAQQKNKNAPGDHGRFVFRVDNSDEPDVDFSKDFLRLYAAHASSGTVPPPTTKRQQHVIPTLDEAAWDHFEQHKDHFPKLVDLLETCNDSAAESRALRFQIYQLYKTVLHLADFVATTPCVAGTVFHRMFVPDLVVFDEAAHARELSTLIAVANFCPTVGWLFIGDHRQTQPTVKSNNTNPHGKQLATSAMERAYLAGVLQHQLLINHRAFGRLERLPSKLIYESKMVSGIALADRFPLGAKFVRRFFEGLSGQACSVPRLVVHLPQVGRPVQIGTSWFHPQHTEWTMQTVLKLVQSKHFRSAENPGNAGTILLLAPYKAAVTRYQAAIEALATAHPHDRIRQRVEARTWDSAQGHEADVVGIDYVREHPTDFMDGMYRFNVGLTRARQGEWHLMHPHLPISHGFRQTKYLRKLYRACAEGLDGKSEGRVVSIPWNPMTKLVETKLPPPPSPLTLRRVSPAMSQPGQQLPAPPAPSLPSTPGTMSPSSETLCSSGSLDPPGEKCQVAAETPLTVSDVSCASCV</sequence>
<dbReference type="PANTHER" id="PTHR43788:SF8">
    <property type="entry name" value="DNA-BINDING PROTEIN SMUBP-2"/>
    <property type="match status" value="1"/>
</dbReference>
<dbReference type="AlphaFoldDB" id="A0A167TB85"/>
<dbReference type="GO" id="GO:0004519">
    <property type="term" value="F:endonuclease activity"/>
    <property type="evidence" value="ECO:0007669"/>
    <property type="project" value="UniProtKB-KW"/>
</dbReference>
<keyword evidence="5" id="KW-0067">ATP-binding</keyword>
<dbReference type="SUPFAM" id="SSF52540">
    <property type="entry name" value="P-loop containing nucleoside triphosphate hydrolases"/>
    <property type="match status" value="1"/>
</dbReference>
<comment type="similarity">
    <text evidence="1">Belongs to the DNA2/NAM7 helicase family.</text>
</comment>
<evidence type="ECO:0000256" key="2">
    <source>
        <dbReference type="ARBA" id="ARBA00022741"/>
    </source>
</evidence>
<dbReference type="Gene3D" id="3.40.50.300">
    <property type="entry name" value="P-loop containing nucleotide triphosphate hydrolases"/>
    <property type="match status" value="2"/>
</dbReference>
<evidence type="ECO:0000256" key="1">
    <source>
        <dbReference type="ARBA" id="ARBA00007913"/>
    </source>
</evidence>
<evidence type="ECO:0000256" key="6">
    <source>
        <dbReference type="SAM" id="MobiDB-lite"/>
    </source>
</evidence>
<dbReference type="GO" id="GO:0016787">
    <property type="term" value="F:hydrolase activity"/>
    <property type="evidence" value="ECO:0007669"/>
    <property type="project" value="UniProtKB-KW"/>
</dbReference>
<proteinExistence type="inferred from homology"/>
<feature type="domain" description="DNA2/NAM7 helicase helicase" evidence="7">
    <location>
        <begin position="354"/>
        <end position="626"/>
    </location>
</feature>
<dbReference type="InterPro" id="IPR041677">
    <property type="entry name" value="DNA2/NAM7_AAA_11"/>
</dbReference>
<keyword evidence="4" id="KW-0347">Helicase</keyword>
<feature type="domain" description="DNA2/NAM7 helicase-like C-terminal" evidence="8">
    <location>
        <begin position="636"/>
        <end position="839"/>
    </location>
</feature>
<evidence type="ECO:0000256" key="4">
    <source>
        <dbReference type="ARBA" id="ARBA00022806"/>
    </source>
</evidence>
<keyword evidence="9" id="KW-0255">Endonuclease</keyword>
<dbReference type="STRING" id="1081102.A0A167TB85"/>
<accession>A0A167TB85</accession>
<feature type="compositionally biased region" description="Low complexity" evidence="6">
    <location>
        <begin position="902"/>
        <end position="918"/>
    </location>
</feature>
<dbReference type="Pfam" id="PF13087">
    <property type="entry name" value="AAA_12"/>
    <property type="match status" value="1"/>
</dbReference>
<feature type="region of interest" description="Disordered" evidence="6">
    <location>
        <begin position="893"/>
        <end position="949"/>
    </location>
</feature>